<keyword evidence="3" id="KW-0446">Lipid-binding</keyword>
<evidence type="ECO:0000259" key="5">
    <source>
        <dbReference type="Pfam" id="PF14368"/>
    </source>
</evidence>
<keyword evidence="7" id="KW-1185">Reference proteome</keyword>
<evidence type="ECO:0000313" key="7">
    <source>
        <dbReference type="Proteomes" id="UP001497457"/>
    </source>
</evidence>
<evidence type="ECO:0000256" key="1">
    <source>
        <dbReference type="ARBA" id="ARBA00009707"/>
    </source>
</evidence>
<evidence type="ECO:0000256" key="3">
    <source>
        <dbReference type="ARBA" id="ARBA00023121"/>
    </source>
</evidence>
<keyword evidence="4" id="KW-0732">Signal</keyword>
<dbReference type="AlphaFoldDB" id="A0ABC8YFT4"/>
<evidence type="ECO:0000256" key="4">
    <source>
        <dbReference type="SAM" id="SignalP"/>
    </source>
</evidence>
<evidence type="ECO:0000313" key="6">
    <source>
        <dbReference type="EMBL" id="CAL4942802.1"/>
    </source>
</evidence>
<feature type="signal peptide" evidence="4">
    <location>
        <begin position="1"/>
        <end position="19"/>
    </location>
</feature>
<dbReference type="InterPro" id="IPR016140">
    <property type="entry name" value="Bifunc_inhib/LTP/seed_store"/>
</dbReference>
<keyword evidence="2" id="KW-0813">Transport</keyword>
<name>A0ABC8YFT4_9POAL</name>
<dbReference type="Gene3D" id="1.10.110.10">
    <property type="entry name" value="Plant lipid-transfer and hydrophobic proteins"/>
    <property type="match status" value="1"/>
</dbReference>
<comment type="similarity">
    <text evidence="1">Belongs to the plant LTP family. B11E subfamily.</text>
</comment>
<dbReference type="Proteomes" id="UP001497457">
    <property type="component" value="Chromosome 16b"/>
</dbReference>
<dbReference type="Pfam" id="PF14368">
    <property type="entry name" value="LTP_2"/>
    <property type="match status" value="1"/>
</dbReference>
<dbReference type="InterPro" id="IPR033872">
    <property type="entry name" value="nsLTP2"/>
</dbReference>
<organism evidence="6 7">
    <name type="scientific">Urochloa decumbens</name>
    <dbReference type="NCBI Taxonomy" id="240449"/>
    <lineage>
        <taxon>Eukaryota</taxon>
        <taxon>Viridiplantae</taxon>
        <taxon>Streptophyta</taxon>
        <taxon>Embryophyta</taxon>
        <taxon>Tracheophyta</taxon>
        <taxon>Spermatophyta</taxon>
        <taxon>Magnoliopsida</taxon>
        <taxon>Liliopsida</taxon>
        <taxon>Poales</taxon>
        <taxon>Poaceae</taxon>
        <taxon>PACMAD clade</taxon>
        <taxon>Panicoideae</taxon>
        <taxon>Panicodae</taxon>
        <taxon>Paniceae</taxon>
        <taxon>Melinidinae</taxon>
        <taxon>Urochloa</taxon>
    </lineage>
</organism>
<proteinExistence type="inferred from homology"/>
<feature type="chain" id="PRO_5044851320" description="Bifunctional inhibitor/plant lipid transfer protein/seed storage helical domain-containing protein" evidence="4">
    <location>
        <begin position="20"/>
        <end position="99"/>
    </location>
</feature>
<evidence type="ECO:0000256" key="2">
    <source>
        <dbReference type="ARBA" id="ARBA00022448"/>
    </source>
</evidence>
<feature type="domain" description="Bifunctional inhibitor/plant lipid transfer protein/seed storage helical" evidence="5">
    <location>
        <begin position="13"/>
        <end position="96"/>
    </location>
</feature>
<sequence>MAKAVAILAALLVVVVVAAMRAGGAPPPPPCDVSNLSSCAGAFLFGLTPLPTCCTKLREEELKGCLCVYANDPQYNGFLNSTTAHKALAYCKVAYPTGC</sequence>
<dbReference type="PANTHER" id="PTHR33214:SF50">
    <property type="entry name" value="LIPID-TRANSFER PROTEIN 2G, PUTATIVE, EXPRESSED-RELATED"/>
    <property type="match status" value="1"/>
</dbReference>
<protein>
    <recommendedName>
        <fullName evidence="5">Bifunctional inhibitor/plant lipid transfer protein/seed storage helical domain-containing protein</fullName>
    </recommendedName>
</protein>
<dbReference type="SUPFAM" id="SSF47699">
    <property type="entry name" value="Bifunctional inhibitor/lipid-transfer protein/seed storage 2S albumin"/>
    <property type="match status" value="1"/>
</dbReference>
<dbReference type="InterPro" id="IPR036312">
    <property type="entry name" value="Bifun_inhib/LTP/seed_sf"/>
</dbReference>
<dbReference type="PANTHER" id="PTHR33214">
    <property type="entry name" value="BIFUNCTIONAL INHIBITOR/LIPID-TRANSFER PROTEIN/SEED STORAGE 2S ALBUMIN SUPERFAMILY PROTEIN"/>
    <property type="match status" value="1"/>
</dbReference>
<accession>A0ABC8YFT4</accession>
<reference evidence="6" key="1">
    <citation type="submission" date="2024-10" db="EMBL/GenBank/DDBJ databases">
        <authorList>
            <person name="Ryan C."/>
        </authorList>
    </citation>
    <scope>NUCLEOTIDE SEQUENCE [LARGE SCALE GENOMIC DNA]</scope>
</reference>
<dbReference type="EMBL" id="OZ075126">
    <property type="protein sequence ID" value="CAL4942802.1"/>
    <property type="molecule type" value="Genomic_DNA"/>
</dbReference>
<gene>
    <name evidence="6" type="ORF">URODEC1_LOCUS33781</name>
</gene>
<dbReference type="GO" id="GO:0008289">
    <property type="term" value="F:lipid binding"/>
    <property type="evidence" value="ECO:0007669"/>
    <property type="project" value="UniProtKB-KW"/>
</dbReference>